<evidence type="ECO:0000313" key="3">
    <source>
        <dbReference type="Proteomes" id="UP001055172"/>
    </source>
</evidence>
<organism evidence="2 3">
    <name type="scientific">Colletotrichum liriopes</name>
    <dbReference type="NCBI Taxonomy" id="708192"/>
    <lineage>
        <taxon>Eukaryota</taxon>
        <taxon>Fungi</taxon>
        <taxon>Dikarya</taxon>
        <taxon>Ascomycota</taxon>
        <taxon>Pezizomycotina</taxon>
        <taxon>Sordariomycetes</taxon>
        <taxon>Hypocreomycetidae</taxon>
        <taxon>Glomerellales</taxon>
        <taxon>Glomerellaceae</taxon>
        <taxon>Colletotrichum</taxon>
        <taxon>Colletotrichum spaethianum species complex</taxon>
    </lineage>
</organism>
<feature type="compositionally biased region" description="Basic residues" evidence="1">
    <location>
        <begin position="13"/>
        <end position="26"/>
    </location>
</feature>
<reference evidence="2 3" key="1">
    <citation type="submission" date="2021-07" db="EMBL/GenBank/DDBJ databases">
        <title>Genome data of Colletotrichum spaethianum.</title>
        <authorList>
            <person name="Utami Y.D."/>
            <person name="Hiruma K."/>
        </authorList>
    </citation>
    <scope>NUCLEOTIDE SEQUENCE [LARGE SCALE GENOMIC DNA]</scope>
    <source>
        <strain evidence="2 3">MAFF 242679</strain>
    </source>
</reference>
<dbReference type="EMBL" id="BPPX01000005">
    <property type="protein sequence ID" value="GJC80145.1"/>
    <property type="molecule type" value="Genomic_DNA"/>
</dbReference>
<feature type="compositionally biased region" description="Low complexity" evidence="1">
    <location>
        <begin position="145"/>
        <end position="156"/>
    </location>
</feature>
<accession>A0AA37GGD1</accession>
<dbReference type="AlphaFoldDB" id="A0AA37GGD1"/>
<feature type="region of interest" description="Disordered" evidence="1">
    <location>
        <begin position="120"/>
        <end position="237"/>
    </location>
</feature>
<comment type="caution">
    <text evidence="2">The sequence shown here is derived from an EMBL/GenBank/DDBJ whole genome shotgun (WGS) entry which is preliminary data.</text>
</comment>
<name>A0AA37GGD1_9PEZI</name>
<feature type="compositionally biased region" description="Polar residues" evidence="1">
    <location>
        <begin position="195"/>
        <end position="211"/>
    </location>
</feature>
<proteinExistence type="predicted"/>
<feature type="region of interest" description="Disordered" evidence="1">
    <location>
        <begin position="51"/>
        <end position="107"/>
    </location>
</feature>
<gene>
    <name evidence="2" type="ORF">ColLi_02983</name>
</gene>
<dbReference type="Proteomes" id="UP001055172">
    <property type="component" value="Unassembled WGS sequence"/>
</dbReference>
<feature type="compositionally biased region" description="Low complexity" evidence="1">
    <location>
        <begin position="120"/>
        <end position="134"/>
    </location>
</feature>
<feature type="compositionally biased region" description="Basic and acidic residues" evidence="1">
    <location>
        <begin position="175"/>
        <end position="188"/>
    </location>
</feature>
<feature type="compositionally biased region" description="Pro residues" evidence="1">
    <location>
        <begin position="135"/>
        <end position="144"/>
    </location>
</feature>
<protein>
    <submittedName>
        <fullName evidence="2">Uncharacterized protein</fullName>
    </submittedName>
</protein>
<feature type="compositionally biased region" description="Gly residues" evidence="1">
    <location>
        <begin position="157"/>
        <end position="166"/>
    </location>
</feature>
<evidence type="ECO:0000313" key="2">
    <source>
        <dbReference type="EMBL" id="GJC80145.1"/>
    </source>
</evidence>
<evidence type="ECO:0000256" key="1">
    <source>
        <dbReference type="SAM" id="MobiDB-lite"/>
    </source>
</evidence>
<keyword evidence="3" id="KW-1185">Reference proteome</keyword>
<feature type="region of interest" description="Disordered" evidence="1">
    <location>
        <begin position="1"/>
        <end position="26"/>
    </location>
</feature>
<sequence length="237" mass="25702">MTSSLRLAAHYRERSHRTHEARRRHITRKGALRPAIAYLRNPTFPEYTYVRPGPDSTDHLRIPTSPRPSPRTTRAETPLAVAHTRNPTQSQKAHRTPRTAIYPEPRTLNLRRYGLRLRQGGQGGQLHLPGRPLGTAPPPQPKTAPIPARVGGPPRTLGGGSGGGAPGEQSANAAEARRKAAEAAEARAKAASKSTGKLSSQLNAQKKQTQADLLKDASAQQLRQRDADAAAEARTYN</sequence>